<evidence type="ECO:0000313" key="4">
    <source>
        <dbReference type="Proteomes" id="UP000481583"/>
    </source>
</evidence>
<reference evidence="3 4" key="1">
    <citation type="submission" date="2020-02" db="EMBL/GenBank/DDBJ databases">
        <title>Whole-genome analyses of novel actinobacteria.</title>
        <authorList>
            <person name="Sahin N."/>
        </authorList>
    </citation>
    <scope>NUCLEOTIDE SEQUENCE [LARGE SCALE GENOMIC DNA]</scope>
    <source>
        <strain evidence="3 4">A7024</strain>
    </source>
</reference>
<dbReference type="EMBL" id="JAAKZV010000018">
    <property type="protein sequence ID" value="NGN63625.1"/>
    <property type="molecule type" value="Genomic_DNA"/>
</dbReference>
<organism evidence="3 4">
    <name type="scientific">Streptomyces coryli</name>
    <dbReference type="NCBI Taxonomy" id="1128680"/>
    <lineage>
        <taxon>Bacteria</taxon>
        <taxon>Bacillati</taxon>
        <taxon>Actinomycetota</taxon>
        <taxon>Actinomycetes</taxon>
        <taxon>Kitasatosporales</taxon>
        <taxon>Streptomycetaceae</taxon>
        <taxon>Streptomyces</taxon>
    </lineage>
</organism>
<comment type="caution">
    <text evidence="3">The sequence shown here is derived from an EMBL/GenBank/DDBJ whole genome shotgun (WGS) entry which is preliminary data.</text>
</comment>
<evidence type="ECO:0000313" key="3">
    <source>
        <dbReference type="EMBL" id="NGN63625.1"/>
    </source>
</evidence>
<name>A0A6G4TUG5_9ACTN</name>
<accession>A0A6G4TUG5</accession>
<proteinExistence type="predicted"/>
<feature type="signal peptide" evidence="2">
    <location>
        <begin position="1"/>
        <end position="33"/>
    </location>
</feature>
<sequence length="335" mass="33997">MKTHARFRRLVVASTAALAAFAGVLMGTGTADAATSQDFGPTVIMDIPKAPPVGTPATQKVVPMATISTTVTAGQTAYVYSELRAYAADQVNLVDNEVRCSGAGSSNVVMGENVLPSTGDPAHRDINIITRFLVSATSSGTLNCTLYLRTASTSAYVAKETVSGNLRFADTSVGEDASGLALQKSLPEGNLPVTGTTTAPVLDRTLPPGYSKLAVIADVEYHRCAGTEPCTANYSAAKFTLTATTSGGTGCGSAPAATTTESVPRGVNHAAIPLYTIVTLAPGCDKVHAQVTTTHTGGDIGSVGGAASGLTDSTGQSGDTPNHTSAMTHLFAVPS</sequence>
<gene>
    <name evidence="3" type="ORF">G5C51_06850</name>
</gene>
<protein>
    <submittedName>
        <fullName evidence="3">Uncharacterized protein</fullName>
    </submittedName>
</protein>
<feature type="region of interest" description="Disordered" evidence="1">
    <location>
        <begin position="300"/>
        <end position="325"/>
    </location>
</feature>
<evidence type="ECO:0000256" key="2">
    <source>
        <dbReference type="SAM" id="SignalP"/>
    </source>
</evidence>
<feature type="compositionally biased region" description="Polar residues" evidence="1">
    <location>
        <begin position="310"/>
        <end position="325"/>
    </location>
</feature>
<dbReference type="AlphaFoldDB" id="A0A6G4TUG5"/>
<keyword evidence="2" id="KW-0732">Signal</keyword>
<keyword evidence="4" id="KW-1185">Reference proteome</keyword>
<evidence type="ECO:0000256" key="1">
    <source>
        <dbReference type="SAM" id="MobiDB-lite"/>
    </source>
</evidence>
<feature type="chain" id="PRO_5026091112" evidence="2">
    <location>
        <begin position="34"/>
        <end position="335"/>
    </location>
</feature>
<dbReference type="Proteomes" id="UP000481583">
    <property type="component" value="Unassembled WGS sequence"/>
</dbReference>
<dbReference type="RefSeq" id="WP_165233365.1">
    <property type="nucleotide sequence ID" value="NZ_JAAKZV010000018.1"/>
</dbReference>